<accession>A0A918N6H0</accession>
<keyword evidence="2" id="KW-1185">Reference proteome</keyword>
<dbReference type="RefSeq" id="WP_190034189.1">
    <property type="nucleotide sequence ID" value="NZ_BMWD01000003.1"/>
</dbReference>
<name>A0A918N6H0_9ACTN</name>
<dbReference type="EMBL" id="BMWD01000003">
    <property type="protein sequence ID" value="GGX46085.1"/>
    <property type="molecule type" value="Genomic_DNA"/>
</dbReference>
<protein>
    <submittedName>
        <fullName evidence="1">Uncharacterized protein</fullName>
    </submittedName>
</protein>
<comment type="caution">
    <text evidence="1">The sequence shown here is derived from an EMBL/GenBank/DDBJ whole genome shotgun (WGS) entry which is preliminary data.</text>
</comment>
<organism evidence="1 2">
    <name type="scientific">Streptomyces fructofermentans</name>
    <dbReference type="NCBI Taxonomy" id="152141"/>
    <lineage>
        <taxon>Bacteria</taxon>
        <taxon>Bacillati</taxon>
        <taxon>Actinomycetota</taxon>
        <taxon>Actinomycetes</taxon>
        <taxon>Kitasatosporales</taxon>
        <taxon>Streptomycetaceae</taxon>
        <taxon>Streptomyces</taxon>
    </lineage>
</organism>
<evidence type="ECO:0000313" key="2">
    <source>
        <dbReference type="Proteomes" id="UP000645555"/>
    </source>
</evidence>
<evidence type="ECO:0000313" key="1">
    <source>
        <dbReference type="EMBL" id="GGX46085.1"/>
    </source>
</evidence>
<proteinExistence type="predicted"/>
<sequence length="433" mass="49034">MTEITQEEAINALKRVVAIDAWTENHLILETPIQVDSKTQATRFDISDLRAAVSGLNGASRDNCAQIKWPNRCELLIVRNSSIGPAGILPRDLEELTSSNDTGLRYSIGDPSLEFSLNLLLNDNDAPPRRGALYIQTARRRLRNRTSYGFYEANTSADEFSLTQAVSEAMPFMTLRIESTQARPDFKDVAEAFLFQLAFNYDLSFRVAPNADHLTGAGRVRRRGRAQEAAMDAPRMTYNSDLVHHYQLAVSAESPMLQYLSYYHIAEHFFEKVFNDDFAEQVRRKIADPAFSLKRTKDIQGVIKLVTSNQRKVRDEGGVDEQRALALTLEKFVETDRLLDDLRTHDASLIDYYKENSPSFSENVTVDLEASRETEMKAALAKRIYQTRNSLVHAKDGARPKYSPFIDDDELSKEIPLVRFCAEQVIIAHGKVM</sequence>
<gene>
    <name evidence="1" type="ORF">GCM10010515_11090</name>
</gene>
<reference evidence="1" key="1">
    <citation type="journal article" date="2014" name="Int. J. Syst. Evol. Microbiol.">
        <title>Complete genome sequence of Corynebacterium casei LMG S-19264T (=DSM 44701T), isolated from a smear-ripened cheese.</title>
        <authorList>
            <consortium name="US DOE Joint Genome Institute (JGI-PGF)"/>
            <person name="Walter F."/>
            <person name="Albersmeier A."/>
            <person name="Kalinowski J."/>
            <person name="Ruckert C."/>
        </authorList>
    </citation>
    <scope>NUCLEOTIDE SEQUENCE</scope>
    <source>
        <strain evidence="1">JCM 4956</strain>
    </source>
</reference>
<reference evidence="1" key="2">
    <citation type="submission" date="2020-09" db="EMBL/GenBank/DDBJ databases">
        <authorList>
            <person name="Sun Q."/>
            <person name="Ohkuma M."/>
        </authorList>
    </citation>
    <scope>NUCLEOTIDE SEQUENCE</scope>
    <source>
        <strain evidence="1">JCM 4956</strain>
    </source>
</reference>
<dbReference type="AlphaFoldDB" id="A0A918N6H0"/>
<dbReference type="Proteomes" id="UP000645555">
    <property type="component" value="Unassembled WGS sequence"/>
</dbReference>